<keyword evidence="5" id="KW-0411">Iron-sulfur</keyword>
<keyword evidence="3" id="KW-0479">Metal-binding</keyword>
<sequence length="315" mass="34074">MPALKPVIHGINVTVLNRFESYNELRVTVKKEDMMRTIEASQITAAVAKLAVDANYYLTDDIRAALEAGQEREESPLGKAILGQLVENACIARDEQMPICQDTGMTVIFMEIGQDVHITGGNLEDAVNAGVAKGYTEGYLRKSVVMEPLFNRKNTGNNTPAVLHTSIVPGDKLKITLAPKGFGSENMSTLKMFKPSDGLPAIRKFLVDTIFNAGSNPCPPIVVGIGIGGTMEKAALLAKKALLRPITKRNPHEEYAKLEQEFLELVNNTGVGPQGLGGRVTALAVNIEYYSTHIAGLPVAININCHATRHAEVEL</sequence>
<organism evidence="8 9">
    <name type="scientific">Sporomusa sphaeroides DSM 2875</name>
    <dbReference type="NCBI Taxonomy" id="1337886"/>
    <lineage>
        <taxon>Bacteria</taxon>
        <taxon>Bacillati</taxon>
        <taxon>Bacillota</taxon>
        <taxon>Negativicutes</taxon>
        <taxon>Selenomonadales</taxon>
        <taxon>Sporomusaceae</taxon>
        <taxon>Sporomusa</taxon>
    </lineage>
</organism>
<keyword evidence="9" id="KW-1185">Reference proteome</keyword>
<dbReference type="NCBIfam" id="TIGR00722">
    <property type="entry name" value="ttdA_fumA_fumB"/>
    <property type="match status" value="1"/>
</dbReference>
<dbReference type="GO" id="GO:0008730">
    <property type="term" value="F:L(+)-tartrate dehydratase activity"/>
    <property type="evidence" value="ECO:0007669"/>
    <property type="project" value="UniProtKB-EC"/>
</dbReference>
<evidence type="ECO:0000256" key="2">
    <source>
        <dbReference type="ARBA" id="ARBA00022485"/>
    </source>
</evidence>
<dbReference type="EC" id="4.2.1.32" evidence="8"/>
<evidence type="ECO:0000256" key="3">
    <source>
        <dbReference type="ARBA" id="ARBA00022723"/>
    </source>
</evidence>
<dbReference type="PANTHER" id="PTHR30389">
    <property type="entry name" value="FUMARATE HYDRATASE-RELATED"/>
    <property type="match status" value="1"/>
</dbReference>
<dbReference type="Proteomes" id="UP000245702">
    <property type="component" value="Unassembled WGS sequence"/>
</dbReference>
<keyword evidence="4" id="KW-0408">Iron</keyword>
<feature type="domain" description="Fe-S hydro-lyase tartrate dehydratase alpha-type catalytic" evidence="7">
    <location>
        <begin position="45"/>
        <end position="313"/>
    </location>
</feature>
<evidence type="ECO:0000313" key="9">
    <source>
        <dbReference type="Proteomes" id="UP000245702"/>
    </source>
</evidence>
<comment type="similarity">
    <text evidence="1">Belongs to the class-I fumarase family.</text>
</comment>
<comment type="caution">
    <text evidence="8">The sequence shown here is derived from an EMBL/GenBank/DDBJ whole genome shotgun (WGS) entry which is preliminary data.</text>
</comment>
<reference evidence="8 9" key="1">
    <citation type="submission" date="2016-01" db="EMBL/GenBank/DDBJ databases">
        <authorList>
            <person name="Brown R."/>
        </authorList>
    </citation>
    <scope>NUCLEOTIDE SEQUENCE [LARGE SCALE GENOMIC DNA]</scope>
    <source>
        <strain evidence="8">Sporomusa sphaeroides DSM 2875</strain>
    </source>
</reference>
<evidence type="ECO:0000256" key="6">
    <source>
        <dbReference type="ARBA" id="ARBA00023239"/>
    </source>
</evidence>
<proteinExistence type="inferred from homology"/>
<protein>
    <submittedName>
        <fullName evidence="8">L(+)-tartrate dehydratase subunit alpha</fullName>
        <ecNumber evidence="8">4.2.1.32</ecNumber>
    </submittedName>
</protein>
<dbReference type="NCBIfam" id="NF004885">
    <property type="entry name" value="PRK06246.1"/>
    <property type="match status" value="1"/>
</dbReference>
<evidence type="ECO:0000313" key="8">
    <source>
        <dbReference type="EMBL" id="CVK21252.1"/>
    </source>
</evidence>
<dbReference type="InterPro" id="IPR051208">
    <property type="entry name" value="Class-I_Fumarase/Tartrate_DH"/>
</dbReference>
<evidence type="ECO:0000256" key="4">
    <source>
        <dbReference type="ARBA" id="ARBA00023004"/>
    </source>
</evidence>
<evidence type="ECO:0000256" key="5">
    <source>
        <dbReference type="ARBA" id="ARBA00023014"/>
    </source>
</evidence>
<keyword evidence="2" id="KW-0004">4Fe-4S</keyword>
<dbReference type="Pfam" id="PF05681">
    <property type="entry name" value="Fumerase"/>
    <property type="match status" value="1"/>
</dbReference>
<dbReference type="InterPro" id="IPR004646">
    <property type="entry name" value="Fe-S_hydro-lyase_TtdA-typ_cat"/>
</dbReference>
<gene>
    <name evidence="8" type="primary">ttdA</name>
    <name evidence="8" type="ORF">SSPH_03936</name>
</gene>
<keyword evidence="6 8" id="KW-0456">Lyase</keyword>
<dbReference type="PANTHER" id="PTHR30389:SF17">
    <property type="entry name" value="L(+)-TARTRATE DEHYDRATASE SUBUNIT ALPHA-RELATED"/>
    <property type="match status" value="1"/>
</dbReference>
<evidence type="ECO:0000256" key="1">
    <source>
        <dbReference type="ARBA" id="ARBA00008876"/>
    </source>
</evidence>
<dbReference type="EMBL" id="FCOW01000030">
    <property type="protein sequence ID" value="CVK21252.1"/>
    <property type="molecule type" value="Genomic_DNA"/>
</dbReference>
<accession>A0ABM9W7Z7</accession>
<name>A0ABM9W7Z7_9FIRM</name>
<evidence type="ECO:0000259" key="7">
    <source>
        <dbReference type="Pfam" id="PF05681"/>
    </source>
</evidence>